<feature type="compositionally biased region" description="Basic and acidic residues" evidence="10">
    <location>
        <begin position="221"/>
        <end position="232"/>
    </location>
</feature>
<dbReference type="InterPro" id="IPR036236">
    <property type="entry name" value="Znf_C2H2_sf"/>
</dbReference>
<feature type="compositionally biased region" description="Basic and acidic residues" evidence="10">
    <location>
        <begin position="59"/>
        <end position="73"/>
    </location>
</feature>
<feature type="region of interest" description="Disordered" evidence="10">
    <location>
        <begin position="59"/>
        <end position="176"/>
    </location>
</feature>
<dbReference type="FunFam" id="3.30.160.60:FF:000018">
    <property type="entry name" value="Krueppel-like factor 15"/>
    <property type="match status" value="1"/>
</dbReference>
<dbReference type="GO" id="GO:0000433">
    <property type="term" value="P:carbon catabolite repression of transcription from RNA polymerase II promoter by glucose"/>
    <property type="evidence" value="ECO:0007669"/>
    <property type="project" value="TreeGrafter"/>
</dbReference>
<keyword evidence="13" id="KW-1185">Reference proteome</keyword>
<feature type="compositionally biased region" description="Low complexity" evidence="10">
    <location>
        <begin position="236"/>
        <end position="245"/>
    </location>
</feature>
<evidence type="ECO:0000256" key="4">
    <source>
        <dbReference type="ARBA" id="ARBA00022771"/>
    </source>
</evidence>
<feature type="compositionally biased region" description="Basic and acidic residues" evidence="10">
    <location>
        <begin position="461"/>
        <end position="471"/>
    </location>
</feature>
<dbReference type="InterPro" id="IPR013087">
    <property type="entry name" value="Znf_C2H2_type"/>
</dbReference>
<feature type="compositionally biased region" description="Basic residues" evidence="10">
    <location>
        <begin position="722"/>
        <end position="731"/>
    </location>
</feature>
<dbReference type="GO" id="GO:0000978">
    <property type="term" value="F:RNA polymerase II cis-regulatory region sequence-specific DNA binding"/>
    <property type="evidence" value="ECO:0007669"/>
    <property type="project" value="TreeGrafter"/>
</dbReference>
<keyword evidence="8" id="KW-0539">Nucleus</keyword>
<evidence type="ECO:0000313" key="12">
    <source>
        <dbReference type="EMBL" id="KAF5392169.1"/>
    </source>
</evidence>
<dbReference type="PROSITE" id="PS00028">
    <property type="entry name" value="ZINC_FINGER_C2H2_1"/>
    <property type="match status" value="2"/>
</dbReference>
<keyword evidence="2" id="KW-0479">Metal-binding</keyword>
<dbReference type="OrthoDB" id="654211at2759"/>
<dbReference type="PANTHER" id="PTHR47428:SF1">
    <property type="entry name" value="REGULATORY PROTEIN MIG1-RELATED"/>
    <property type="match status" value="1"/>
</dbReference>
<dbReference type="FunFam" id="3.30.160.60:FF:000125">
    <property type="entry name" value="Putative zinc finger protein 143"/>
    <property type="match status" value="1"/>
</dbReference>
<feature type="domain" description="C2H2-type" evidence="11">
    <location>
        <begin position="16"/>
        <end position="45"/>
    </location>
</feature>
<name>A0A8H5MFQ7_9AGAR</name>
<evidence type="ECO:0000256" key="9">
    <source>
        <dbReference type="PROSITE-ProRule" id="PRU00042"/>
    </source>
</evidence>
<feature type="region of interest" description="Disordered" evidence="10">
    <location>
        <begin position="689"/>
        <end position="840"/>
    </location>
</feature>
<feature type="compositionally biased region" description="Low complexity" evidence="10">
    <location>
        <begin position="408"/>
        <end position="425"/>
    </location>
</feature>
<feature type="compositionally biased region" description="Polar residues" evidence="10">
    <location>
        <begin position="824"/>
        <end position="838"/>
    </location>
</feature>
<dbReference type="Pfam" id="PF00096">
    <property type="entry name" value="zf-C2H2"/>
    <property type="match status" value="2"/>
</dbReference>
<evidence type="ECO:0000256" key="1">
    <source>
        <dbReference type="ARBA" id="ARBA00004123"/>
    </source>
</evidence>
<feature type="compositionally biased region" description="Polar residues" evidence="10">
    <location>
        <begin position="95"/>
        <end position="107"/>
    </location>
</feature>
<evidence type="ECO:0000256" key="7">
    <source>
        <dbReference type="ARBA" id="ARBA00023163"/>
    </source>
</evidence>
<evidence type="ECO:0000256" key="5">
    <source>
        <dbReference type="ARBA" id="ARBA00022833"/>
    </source>
</evidence>
<dbReference type="GO" id="GO:0008270">
    <property type="term" value="F:zinc ion binding"/>
    <property type="evidence" value="ECO:0007669"/>
    <property type="project" value="UniProtKB-KW"/>
</dbReference>
<feature type="region of interest" description="Disordered" evidence="10">
    <location>
        <begin position="855"/>
        <end position="919"/>
    </location>
</feature>
<evidence type="ECO:0000256" key="3">
    <source>
        <dbReference type="ARBA" id="ARBA00022737"/>
    </source>
</evidence>
<evidence type="ECO:0000256" key="10">
    <source>
        <dbReference type="SAM" id="MobiDB-lite"/>
    </source>
</evidence>
<evidence type="ECO:0000259" key="11">
    <source>
        <dbReference type="PROSITE" id="PS50157"/>
    </source>
</evidence>
<sequence length="1077" mass="113177">MASVATASAKTIPRPYKCPYPQCGRAFSRLEHQTRHIRTHTGERPFVCNFPGCEKRFSRSDELTRHSRIHSNDHSNGGGKGGKAKAKAAAAVPSKNPQSDQVDQNASGDARQIIGAGRVKKKAKSRANSDDEDETNSYARPTSVGSYDVTHTRRSQITSSGPTTSPLSSTPSTSFTTLSSVAMDELYALEREEALRRAEYEARHSEMLRRAEYQTRQQQFQERDFERERHDGYQASSSGHYGGVSHHTRPRDQHHAHLNHPYLDSYSSNFLLPTPSHSSSHSSLSSYTSSSSHQLNTASSSTSASSHPYPHNSPSGFRLSKSATTSPVGTPWERIRERGYFGLSNERGDLSEELPDESSASTGDYYNDDEDQKKLVDSVEKEREREAEIKAKRRLSGPAWYATPEHVSSAGRNSGSGSSTATGSRDFTPLSALKPTGSIPAGLGAASHPSHLRHHPLHPQHHGDAYAHRESQLSSDSEDGGDAVHMKPRKAGRRRDENMGPPPPSSSSGRFKVGSDYEFAHHNHQVQPLSGPGTGGYPPKPTSSSSSSTSSSVGAGAGSGATGSVPAYTPSGSPFLGPLRGLNLHSTNPSRAPSPIFLPPSSTSSASTSEALLLMAAASSSSPSGSPPSPPVHRLDRGYGHGGGGAVGVIGSRNRSLGELSSLVGGGGIHGHHPYRDILGEYHSHHGALLNGEREREREDVRIRSRDSSRAPSPTPSQSGHNAHHHSHLAHSVRMAFGMTPIHPHHPAPTTTTSTSTSASTSATAPSSTTLSSGSSSTMTPATPTPPSSSASVMSKFSLRSPPFHHNHHSGVLNGGGSGNNSNTRTQVRAHSAHTSPLHSPLLVPASPVGFGFGSLGLGPSGGGNGKEKGRNSRAPSGSSSPPITLAPLRLPPEMLDRDDNKAPVRIGGAGSKKAGDMGERNIPGIKLALDGFSTMPTTTTGKSLLGVRSIGGGGVPTFYGGSGSGDDMEMDEGRGDGGVGSGASIARVMVKSQDDDDSNVGGMQIDDCAPPMIVVAKKPVGAHIILCSPSSSPSPLDRPSSVVPVIKNAEGVMLPPATAPPRIIQPPLASRVVEAT</sequence>
<protein>
    <recommendedName>
        <fullName evidence="11">C2H2-type domain-containing protein</fullName>
    </recommendedName>
</protein>
<evidence type="ECO:0000313" key="13">
    <source>
        <dbReference type="Proteomes" id="UP000518752"/>
    </source>
</evidence>
<evidence type="ECO:0000256" key="2">
    <source>
        <dbReference type="ARBA" id="ARBA00022723"/>
    </source>
</evidence>
<keyword evidence="6" id="KW-0805">Transcription regulation</keyword>
<evidence type="ECO:0000256" key="8">
    <source>
        <dbReference type="ARBA" id="ARBA00023242"/>
    </source>
</evidence>
<dbReference type="GO" id="GO:0005634">
    <property type="term" value="C:nucleus"/>
    <property type="evidence" value="ECO:0007669"/>
    <property type="project" value="UniProtKB-SubCell"/>
</dbReference>
<evidence type="ECO:0000256" key="6">
    <source>
        <dbReference type="ARBA" id="ARBA00023015"/>
    </source>
</evidence>
<feature type="compositionally biased region" description="Basic and acidic residues" evidence="10">
    <location>
        <begin position="692"/>
        <end position="709"/>
    </location>
</feature>
<dbReference type="AlphaFoldDB" id="A0A8H5MFQ7"/>
<feature type="region of interest" description="Disordered" evidence="10">
    <location>
        <begin position="210"/>
        <end position="260"/>
    </location>
</feature>
<proteinExistence type="predicted"/>
<feature type="compositionally biased region" description="Polar residues" evidence="10">
    <location>
        <begin position="136"/>
        <end position="145"/>
    </location>
</feature>
<dbReference type="GO" id="GO:0005737">
    <property type="term" value="C:cytoplasm"/>
    <property type="evidence" value="ECO:0007669"/>
    <property type="project" value="TreeGrafter"/>
</dbReference>
<dbReference type="Proteomes" id="UP000518752">
    <property type="component" value="Unassembled WGS sequence"/>
</dbReference>
<keyword evidence="7" id="KW-0804">Transcription</keyword>
<dbReference type="EMBL" id="JAACJN010000006">
    <property type="protein sequence ID" value="KAF5392169.1"/>
    <property type="molecule type" value="Genomic_DNA"/>
</dbReference>
<keyword evidence="4 9" id="KW-0863">Zinc-finger</keyword>
<accession>A0A8H5MFQ7</accession>
<dbReference type="SUPFAM" id="SSF57667">
    <property type="entry name" value="beta-beta-alpha zinc fingers"/>
    <property type="match status" value="1"/>
</dbReference>
<feature type="region of interest" description="Disordered" evidence="10">
    <location>
        <begin position="274"/>
        <end position="331"/>
    </location>
</feature>
<comment type="subcellular location">
    <subcellularLocation>
        <location evidence="1">Nucleus</location>
    </subcellularLocation>
</comment>
<feature type="domain" description="C2H2-type" evidence="11">
    <location>
        <begin position="46"/>
        <end position="75"/>
    </location>
</feature>
<organism evidence="12 13">
    <name type="scientific">Collybiopsis confluens</name>
    <dbReference type="NCBI Taxonomy" id="2823264"/>
    <lineage>
        <taxon>Eukaryota</taxon>
        <taxon>Fungi</taxon>
        <taxon>Dikarya</taxon>
        <taxon>Basidiomycota</taxon>
        <taxon>Agaricomycotina</taxon>
        <taxon>Agaricomycetes</taxon>
        <taxon>Agaricomycetidae</taxon>
        <taxon>Agaricales</taxon>
        <taxon>Marasmiineae</taxon>
        <taxon>Omphalotaceae</taxon>
        <taxon>Collybiopsis</taxon>
    </lineage>
</organism>
<gene>
    <name evidence="12" type="ORF">D9757_001607</name>
</gene>
<keyword evidence="3" id="KW-0677">Repeat</keyword>
<dbReference type="InterPro" id="IPR051007">
    <property type="entry name" value="creA/MIG_C2H2-ZnF"/>
</dbReference>
<dbReference type="GO" id="GO:0000981">
    <property type="term" value="F:DNA-binding transcription factor activity, RNA polymerase II-specific"/>
    <property type="evidence" value="ECO:0007669"/>
    <property type="project" value="UniProtKB-ARBA"/>
</dbReference>
<feature type="compositionally biased region" description="Low complexity" evidence="10">
    <location>
        <begin position="542"/>
        <end position="554"/>
    </location>
</feature>
<feature type="compositionally biased region" description="Low complexity" evidence="10">
    <location>
        <begin position="158"/>
        <end position="176"/>
    </location>
</feature>
<feature type="compositionally biased region" description="Basic residues" evidence="10">
    <location>
        <begin position="450"/>
        <end position="460"/>
    </location>
</feature>
<dbReference type="PANTHER" id="PTHR47428">
    <property type="entry name" value="REGULATORY PROTEIN MIG1-RELATED"/>
    <property type="match status" value="1"/>
</dbReference>
<keyword evidence="5" id="KW-0862">Zinc</keyword>
<comment type="caution">
    <text evidence="12">The sequence shown here is derived from an EMBL/GenBank/DDBJ whole genome shotgun (WGS) entry which is preliminary data.</text>
</comment>
<dbReference type="SMART" id="SM00355">
    <property type="entry name" value="ZnF_C2H2"/>
    <property type="match status" value="2"/>
</dbReference>
<dbReference type="Gene3D" id="3.30.160.60">
    <property type="entry name" value="Classic Zinc Finger"/>
    <property type="match status" value="2"/>
</dbReference>
<feature type="compositionally biased region" description="Low complexity" evidence="10">
    <location>
        <begin position="276"/>
        <end position="306"/>
    </location>
</feature>
<feature type="compositionally biased region" description="Gly residues" evidence="10">
    <location>
        <begin position="855"/>
        <end position="865"/>
    </location>
</feature>
<feature type="region of interest" description="Disordered" evidence="10">
    <location>
        <begin position="616"/>
        <end position="647"/>
    </location>
</feature>
<feature type="compositionally biased region" description="Basic and acidic residues" evidence="10">
    <location>
        <begin position="371"/>
        <end position="390"/>
    </location>
</feature>
<dbReference type="PROSITE" id="PS50157">
    <property type="entry name" value="ZINC_FINGER_C2H2_2"/>
    <property type="match status" value="2"/>
</dbReference>
<feature type="region of interest" description="Disordered" evidence="10">
    <location>
        <begin position="343"/>
        <end position="604"/>
    </location>
</feature>
<feature type="compositionally biased region" description="Low complexity" evidence="10">
    <location>
        <begin position="748"/>
        <end position="792"/>
    </location>
</feature>
<reference evidence="12 13" key="1">
    <citation type="journal article" date="2020" name="ISME J.">
        <title>Uncovering the hidden diversity of litter-decomposition mechanisms in mushroom-forming fungi.</title>
        <authorList>
            <person name="Floudas D."/>
            <person name="Bentzer J."/>
            <person name="Ahren D."/>
            <person name="Johansson T."/>
            <person name="Persson P."/>
            <person name="Tunlid A."/>
        </authorList>
    </citation>
    <scope>NUCLEOTIDE SEQUENCE [LARGE SCALE GENOMIC DNA]</scope>
    <source>
        <strain evidence="12 13">CBS 406.79</strain>
    </source>
</reference>